<dbReference type="Gene3D" id="3.90.79.10">
    <property type="entry name" value="Nucleoside Triphosphate Pyrophosphohydrolase"/>
    <property type="match status" value="1"/>
</dbReference>
<dbReference type="Pfam" id="PF00293">
    <property type="entry name" value="NUDIX"/>
    <property type="match status" value="1"/>
</dbReference>
<keyword evidence="4" id="KW-1185">Reference proteome</keyword>
<comment type="similarity">
    <text evidence="1">Belongs to the eIF-2B alpha/beta/delta subunits family.</text>
</comment>
<dbReference type="Pfam" id="PF01008">
    <property type="entry name" value="IF-2B"/>
    <property type="match status" value="1"/>
</dbReference>
<dbReference type="InterPro" id="IPR015797">
    <property type="entry name" value="NUDIX_hydrolase-like_dom_sf"/>
</dbReference>
<keyword evidence="3" id="KW-0648">Protein biosynthesis</keyword>
<dbReference type="AlphaFoldDB" id="A0A1I0PDU1"/>
<reference evidence="3 4" key="1">
    <citation type="submission" date="2016-10" db="EMBL/GenBank/DDBJ databases">
        <authorList>
            <person name="de Groot N.N."/>
        </authorList>
    </citation>
    <scope>NUCLEOTIDE SEQUENCE [LARGE SCALE GENOMIC DNA]</scope>
    <source>
        <strain evidence="3 4">CGMCC 1.5337</strain>
    </source>
</reference>
<dbReference type="PANTHER" id="PTHR43475">
    <property type="entry name" value="METHYLTHIORIBOSE-1-PHOSPHATE ISOMERASE"/>
    <property type="match status" value="1"/>
</dbReference>
<dbReference type="InterPro" id="IPR000649">
    <property type="entry name" value="IF-2B-related"/>
</dbReference>
<evidence type="ECO:0000259" key="2">
    <source>
        <dbReference type="PROSITE" id="PS51462"/>
    </source>
</evidence>
<accession>A0A1I0PDU1</accession>
<dbReference type="SUPFAM" id="SSF55811">
    <property type="entry name" value="Nudix"/>
    <property type="match status" value="1"/>
</dbReference>
<dbReference type="GO" id="GO:0046523">
    <property type="term" value="F:S-methyl-5-thioribose-1-phosphate isomerase activity"/>
    <property type="evidence" value="ECO:0007669"/>
    <property type="project" value="TreeGrafter"/>
</dbReference>
<name>A0A1I0PDU1_9EURY</name>
<dbReference type="STRING" id="355548.SAMN04487945_1613"/>
<dbReference type="InterPro" id="IPR000086">
    <property type="entry name" value="NUDIX_hydrolase_dom"/>
</dbReference>
<dbReference type="PANTHER" id="PTHR43475:SF3">
    <property type="entry name" value="TRANSLATION INITIATION FACTOR EIF-2B SUBUNIT FAMILY PROTEIN (AFU_ORTHOLOGUE AFUA_2G14290)"/>
    <property type="match status" value="1"/>
</dbReference>
<proteinExistence type="inferred from homology"/>
<evidence type="ECO:0000256" key="1">
    <source>
        <dbReference type="RuleBase" id="RU003814"/>
    </source>
</evidence>
<dbReference type="PROSITE" id="PS51462">
    <property type="entry name" value="NUDIX"/>
    <property type="match status" value="1"/>
</dbReference>
<dbReference type="GO" id="GO:0019509">
    <property type="term" value="P:L-methionine salvage from methylthioadenosine"/>
    <property type="evidence" value="ECO:0007669"/>
    <property type="project" value="TreeGrafter"/>
</dbReference>
<organism evidence="3 4">
    <name type="scientific">Halobacterium jilantaiense</name>
    <dbReference type="NCBI Taxonomy" id="355548"/>
    <lineage>
        <taxon>Archaea</taxon>
        <taxon>Methanobacteriati</taxon>
        <taxon>Methanobacteriota</taxon>
        <taxon>Stenosarchaea group</taxon>
        <taxon>Halobacteria</taxon>
        <taxon>Halobacteriales</taxon>
        <taxon>Halobacteriaceae</taxon>
        <taxon>Halobacterium</taxon>
    </lineage>
</organism>
<dbReference type="InterPro" id="IPR037171">
    <property type="entry name" value="NagB/RpiA_transferase-like"/>
</dbReference>
<protein>
    <submittedName>
        <fullName evidence="3">Translation initiation factor 2B subunit, eIF-2B alpha/beta/delta family</fullName>
    </submittedName>
</protein>
<dbReference type="InterPro" id="IPR042529">
    <property type="entry name" value="IF_2B-like_C"/>
</dbReference>
<evidence type="ECO:0000313" key="4">
    <source>
        <dbReference type="Proteomes" id="UP000198518"/>
    </source>
</evidence>
<evidence type="ECO:0000313" key="3">
    <source>
        <dbReference type="EMBL" id="SEW12455.1"/>
    </source>
</evidence>
<dbReference type="Proteomes" id="UP000198518">
    <property type="component" value="Unassembled WGS sequence"/>
</dbReference>
<dbReference type="Gene3D" id="3.40.50.10470">
    <property type="entry name" value="Translation initiation factor eif-2b, domain 2"/>
    <property type="match status" value="1"/>
</dbReference>
<dbReference type="EMBL" id="FOJA01000001">
    <property type="protein sequence ID" value="SEW12455.1"/>
    <property type="molecule type" value="Genomic_DNA"/>
</dbReference>
<dbReference type="SUPFAM" id="SSF100950">
    <property type="entry name" value="NagB/RpiA/CoA transferase-like"/>
    <property type="match status" value="1"/>
</dbReference>
<dbReference type="OrthoDB" id="27639at2157"/>
<gene>
    <name evidence="3" type="ORF">SAMN04487945_1613</name>
</gene>
<feature type="domain" description="Nudix hydrolase" evidence="2">
    <location>
        <begin position="1"/>
        <end position="128"/>
    </location>
</feature>
<dbReference type="GO" id="GO:0003743">
    <property type="term" value="F:translation initiation factor activity"/>
    <property type="evidence" value="ECO:0007669"/>
    <property type="project" value="UniProtKB-KW"/>
</dbReference>
<dbReference type="RefSeq" id="WP_089668814.1">
    <property type="nucleotide sequence ID" value="NZ_FOJA01000001.1"/>
</dbReference>
<keyword evidence="3" id="KW-0396">Initiation factor</keyword>
<sequence length="406" mass="42788">MTTDVVTVFLRHGPAVLLLERSSEVGSYAGQWGAVAGHAEGDPDEAARRELREEAGVTDATIVRRGDPFEVHDPDHGTWRVHPFLVDAESRSAATNWETASHEWVPPTEIRRRDTVPDLWRSYDAVRPTVETVAGDDEHGSAYVSLRALDVLRDEAALADDYGDAAAVARDLRDARQGMAVVRNRVNRAMHEADRTPASVEASALAVAREAVDADDRAAARAAAELDDASAVFTLSRSGTVLAALRAAGPDRVVVAESRPGGEGVPVAETLADEAVDVTLTSDANVPAAVADCDAVLAGSDAVFPDGTVVNKVGTRAAALAARDAGVPVLVACAADKIATEQLPADEMDDDPPTLYDGDADLTVAKPVFEAVPGRLVDAVVTEDGRLDGDAAAAAVRERRGWADWE</sequence>